<protein>
    <submittedName>
        <fullName evidence="3">Uncharacterized protein</fullName>
    </submittedName>
</protein>
<evidence type="ECO:0000313" key="4">
    <source>
        <dbReference type="Proteomes" id="UP001249851"/>
    </source>
</evidence>
<evidence type="ECO:0000256" key="1">
    <source>
        <dbReference type="SAM" id="Coils"/>
    </source>
</evidence>
<accession>A0AAD9UUR4</accession>
<sequence>MAQYHLRSLPSRDYAAMHAGDELDENEEFHDSFDFPQKTAPPGISSGNPSGQCSPLARNRGPIDSQDDITELTAAIAQAKVKNDELERRAEVTKLKAELHALRKRNAHLQSQTARVEALSTVPTGRAAAREPCETINQLRADPVLTERVSADIDRLGLSSIDSEDEGFALPAVREYHVAVLFEIECGRARWGDSFAQLESRLLRATGKPVSNTSPLRQSSAVLFCRDFQTAVSPLNSVPKPDTTERQIILDLSWPVGSSVNDGIPTGLCLVQEFALVYPTVDVIADRVAALGPGCLLFKRDLRRAYRQFPVDHYDYPLLGYP</sequence>
<gene>
    <name evidence="3" type="ORF">P5673_028585</name>
</gene>
<keyword evidence="4" id="KW-1185">Reference proteome</keyword>
<reference evidence="3" key="2">
    <citation type="journal article" date="2023" name="Science">
        <title>Genomic signatures of disease resistance in endangered staghorn corals.</title>
        <authorList>
            <person name="Vollmer S.V."/>
            <person name="Selwyn J.D."/>
            <person name="Despard B.A."/>
            <person name="Roesel C.L."/>
        </authorList>
    </citation>
    <scope>NUCLEOTIDE SEQUENCE</scope>
    <source>
        <strain evidence="3">K2</strain>
    </source>
</reference>
<dbReference type="AlphaFoldDB" id="A0AAD9UUR4"/>
<organism evidence="3 4">
    <name type="scientific">Acropora cervicornis</name>
    <name type="common">Staghorn coral</name>
    <dbReference type="NCBI Taxonomy" id="6130"/>
    <lineage>
        <taxon>Eukaryota</taxon>
        <taxon>Metazoa</taxon>
        <taxon>Cnidaria</taxon>
        <taxon>Anthozoa</taxon>
        <taxon>Hexacorallia</taxon>
        <taxon>Scleractinia</taxon>
        <taxon>Astrocoeniina</taxon>
        <taxon>Acroporidae</taxon>
        <taxon>Acropora</taxon>
    </lineage>
</organism>
<evidence type="ECO:0000256" key="2">
    <source>
        <dbReference type="SAM" id="MobiDB-lite"/>
    </source>
</evidence>
<proteinExistence type="predicted"/>
<reference evidence="3" key="1">
    <citation type="journal article" date="2023" name="G3 (Bethesda)">
        <title>Whole genome assembly and annotation of the endangered Caribbean coral Acropora cervicornis.</title>
        <authorList>
            <person name="Selwyn J.D."/>
            <person name="Vollmer S.V."/>
        </authorList>
    </citation>
    <scope>NUCLEOTIDE SEQUENCE</scope>
    <source>
        <strain evidence="3">K2</strain>
    </source>
</reference>
<name>A0AAD9UUR4_ACRCE</name>
<feature type="region of interest" description="Disordered" evidence="2">
    <location>
        <begin position="1"/>
        <end position="64"/>
    </location>
</feature>
<dbReference type="EMBL" id="JARQWQ010000107">
    <property type="protein sequence ID" value="KAK2550714.1"/>
    <property type="molecule type" value="Genomic_DNA"/>
</dbReference>
<feature type="coiled-coil region" evidence="1">
    <location>
        <begin position="69"/>
        <end position="112"/>
    </location>
</feature>
<comment type="caution">
    <text evidence="3">The sequence shown here is derived from an EMBL/GenBank/DDBJ whole genome shotgun (WGS) entry which is preliminary data.</text>
</comment>
<evidence type="ECO:0000313" key="3">
    <source>
        <dbReference type="EMBL" id="KAK2550714.1"/>
    </source>
</evidence>
<dbReference type="Proteomes" id="UP001249851">
    <property type="component" value="Unassembled WGS sequence"/>
</dbReference>
<keyword evidence="1" id="KW-0175">Coiled coil</keyword>